<keyword evidence="1" id="KW-1133">Transmembrane helix</keyword>
<dbReference type="AlphaFoldDB" id="A0AAD5T9L2"/>
<keyword evidence="1" id="KW-0812">Transmembrane</keyword>
<reference evidence="2" key="1">
    <citation type="submission" date="2020-05" db="EMBL/GenBank/DDBJ databases">
        <title>Phylogenomic resolution of chytrid fungi.</title>
        <authorList>
            <person name="Stajich J.E."/>
            <person name="Amses K."/>
            <person name="Simmons R."/>
            <person name="Seto K."/>
            <person name="Myers J."/>
            <person name="Bonds A."/>
            <person name="Quandt C.A."/>
            <person name="Barry K."/>
            <person name="Liu P."/>
            <person name="Grigoriev I."/>
            <person name="Longcore J.E."/>
            <person name="James T.Y."/>
        </authorList>
    </citation>
    <scope>NUCLEOTIDE SEQUENCE</scope>
    <source>
        <strain evidence="2">JEL0513</strain>
    </source>
</reference>
<evidence type="ECO:0000313" key="2">
    <source>
        <dbReference type="EMBL" id="KAJ3140051.1"/>
    </source>
</evidence>
<sequence length="154" mass="15436">MSPRSSSSCARSTRFFVGDVEDPFVVETVDADTANGVNGIGAVCVEVALVTGNGIAVVLGVIAAGATVEAVVVLGAKTKVLASKNGGGGGGGGGGINVTAAVRIPDPVVPVVLSVADALIFKQNLYIKKKGSKEDADFSRPKPYCRTAVAFLAT</sequence>
<evidence type="ECO:0000256" key="1">
    <source>
        <dbReference type="SAM" id="Phobius"/>
    </source>
</evidence>
<keyword evidence="1" id="KW-0472">Membrane</keyword>
<dbReference type="Proteomes" id="UP001211907">
    <property type="component" value="Unassembled WGS sequence"/>
</dbReference>
<accession>A0AAD5T9L2</accession>
<protein>
    <submittedName>
        <fullName evidence="2">Uncharacterized protein</fullName>
    </submittedName>
</protein>
<proteinExistence type="predicted"/>
<name>A0AAD5T9L2_9FUNG</name>
<organism evidence="2 3">
    <name type="scientific">Physocladia obscura</name>
    <dbReference type="NCBI Taxonomy" id="109957"/>
    <lineage>
        <taxon>Eukaryota</taxon>
        <taxon>Fungi</taxon>
        <taxon>Fungi incertae sedis</taxon>
        <taxon>Chytridiomycota</taxon>
        <taxon>Chytridiomycota incertae sedis</taxon>
        <taxon>Chytridiomycetes</taxon>
        <taxon>Chytridiales</taxon>
        <taxon>Chytriomycetaceae</taxon>
        <taxon>Physocladia</taxon>
    </lineage>
</organism>
<keyword evidence="3" id="KW-1185">Reference proteome</keyword>
<comment type="caution">
    <text evidence="2">The sequence shown here is derived from an EMBL/GenBank/DDBJ whole genome shotgun (WGS) entry which is preliminary data.</text>
</comment>
<gene>
    <name evidence="2" type="ORF">HK100_010896</name>
</gene>
<evidence type="ECO:0000313" key="3">
    <source>
        <dbReference type="Proteomes" id="UP001211907"/>
    </source>
</evidence>
<feature type="transmembrane region" description="Helical" evidence="1">
    <location>
        <begin position="55"/>
        <end position="76"/>
    </location>
</feature>
<dbReference type="EMBL" id="JADGJH010000062">
    <property type="protein sequence ID" value="KAJ3140051.1"/>
    <property type="molecule type" value="Genomic_DNA"/>
</dbReference>